<feature type="chain" id="PRO_5035239199" description="Tissue inhibitor of metalloproteinase" evidence="1">
    <location>
        <begin position="19"/>
        <end position="255"/>
    </location>
</feature>
<sequence length="255" mass="28693">MKKILGLFFALWSFQASGCHCSYPILAENYQSSGYVALVRIMKATPDPESDSYLNVEIEQLNLYKGKGTPTLKINTMANTSCAFSLPEGSTWLVFAKLDQKGIPGFGPCSGSQQLDRFDPIQHPKAASNDKKSIELKLATLDFIKKKNLDSFNPYHLTLFSLGGCDENIKGYENQRRFAVYEIDVSEDLSIKKITALQEFNNAELAQRLLECLRKNTRINNTNTKGIPTKTKMFVIYYHYPAEGNDPSFVGKFDL</sequence>
<evidence type="ECO:0000313" key="2">
    <source>
        <dbReference type="EMBL" id="GHB85094.1"/>
    </source>
</evidence>
<proteinExistence type="predicted"/>
<accession>A0A8J3GBY2</accession>
<comment type="caution">
    <text evidence="2">The sequence shown here is derived from an EMBL/GenBank/DDBJ whole genome shotgun (WGS) entry which is preliminary data.</text>
</comment>
<keyword evidence="1" id="KW-0732">Signal</keyword>
<dbReference type="SUPFAM" id="SSF50242">
    <property type="entry name" value="TIMP-like"/>
    <property type="match status" value="1"/>
</dbReference>
<evidence type="ECO:0000313" key="3">
    <source>
        <dbReference type="Proteomes" id="UP000598271"/>
    </source>
</evidence>
<dbReference type="EMBL" id="BMXF01000006">
    <property type="protein sequence ID" value="GHB85094.1"/>
    <property type="molecule type" value="Genomic_DNA"/>
</dbReference>
<keyword evidence="3" id="KW-1185">Reference proteome</keyword>
<gene>
    <name evidence="2" type="ORF">GCM10007390_45480</name>
</gene>
<evidence type="ECO:0008006" key="4">
    <source>
        <dbReference type="Google" id="ProtNLM"/>
    </source>
</evidence>
<dbReference type="AlphaFoldDB" id="A0A8J3GBY2"/>
<organism evidence="2 3">
    <name type="scientific">Persicitalea jodogahamensis</name>
    <dbReference type="NCBI Taxonomy" id="402147"/>
    <lineage>
        <taxon>Bacteria</taxon>
        <taxon>Pseudomonadati</taxon>
        <taxon>Bacteroidota</taxon>
        <taxon>Cytophagia</taxon>
        <taxon>Cytophagales</taxon>
        <taxon>Spirosomataceae</taxon>
        <taxon>Persicitalea</taxon>
    </lineage>
</organism>
<protein>
    <recommendedName>
        <fullName evidence="4">Tissue inhibitor of metalloproteinase</fullName>
    </recommendedName>
</protein>
<reference evidence="2 3" key="1">
    <citation type="journal article" date="2014" name="Int. J. Syst. Evol. Microbiol.">
        <title>Complete genome sequence of Corynebacterium casei LMG S-19264T (=DSM 44701T), isolated from a smear-ripened cheese.</title>
        <authorList>
            <consortium name="US DOE Joint Genome Institute (JGI-PGF)"/>
            <person name="Walter F."/>
            <person name="Albersmeier A."/>
            <person name="Kalinowski J."/>
            <person name="Ruckert C."/>
        </authorList>
    </citation>
    <scope>NUCLEOTIDE SEQUENCE [LARGE SCALE GENOMIC DNA]</scope>
    <source>
        <strain evidence="2 3">KCTC 12866</strain>
    </source>
</reference>
<dbReference type="InterPro" id="IPR008993">
    <property type="entry name" value="TIMP-like_OB-fold"/>
</dbReference>
<dbReference type="Proteomes" id="UP000598271">
    <property type="component" value="Unassembled WGS sequence"/>
</dbReference>
<feature type="signal peptide" evidence="1">
    <location>
        <begin position="1"/>
        <end position="18"/>
    </location>
</feature>
<name>A0A8J3GBY2_9BACT</name>
<dbReference type="Gene3D" id="2.40.50.120">
    <property type="match status" value="1"/>
</dbReference>
<dbReference type="RefSeq" id="WP_189567825.1">
    <property type="nucleotide sequence ID" value="NZ_BMXF01000006.1"/>
</dbReference>
<evidence type="ECO:0000256" key="1">
    <source>
        <dbReference type="SAM" id="SignalP"/>
    </source>
</evidence>